<dbReference type="EMBL" id="AP021861">
    <property type="protein sequence ID" value="BBO33507.1"/>
    <property type="molecule type" value="Genomic_DNA"/>
</dbReference>
<evidence type="ECO:0000256" key="1">
    <source>
        <dbReference type="ARBA" id="ARBA00022676"/>
    </source>
</evidence>
<dbReference type="InterPro" id="IPR004629">
    <property type="entry name" value="WecG_TagA_CpsF"/>
</dbReference>
<dbReference type="EC" id="2.4.1.187" evidence="3"/>
<evidence type="ECO:0000313" key="3">
    <source>
        <dbReference type="EMBL" id="BBO33507.1"/>
    </source>
</evidence>
<proteinExistence type="predicted"/>
<dbReference type="PANTHER" id="PTHR34136">
    <property type="match status" value="1"/>
</dbReference>
<accession>A0A5K7XBU9</accession>
<dbReference type="PANTHER" id="PTHR34136:SF1">
    <property type="entry name" value="UDP-N-ACETYL-D-MANNOSAMINURONIC ACID TRANSFERASE"/>
    <property type="match status" value="1"/>
</dbReference>
<dbReference type="Pfam" id="PF03808">
    <property type="entry name" value="Glyco_tran_WecG"/>
    <property type="match status" value="1"/>
</dbReference>
<keyword evidence="4" id="KW-1185">Reference proteome</keyword>
<name>A0A5K7XBU9_9BACT</name>
<organism evidence="3 4">
    <name type="scientific">Lacipirellula parvula</name>
    <dbReference type="NCBI Taxonomy" id="2650471"/>
    <lineage>
        <taxon>Bacteria</taxon>
        <taxon>Pseudomonadati</taxon>
        <taxon>Planctomycetota</taxon>
        <taxon>Planctomycetia</taxon>
        <taxon>Pirellulales</taxon>
        <taxon>Lacipirellulaceae</taxon>
        <taxon>Lacipirellula</taxon>
    </lineage>
</organism>
<dbReference type="CDD" id="cd06533">
    <property type="entry name" value="Glyco_transf_WecG_TagA"/>
    <property type="match status" value="1"/>
</dbReference>
<gene>
    <name evidence="3" type="ORF">PLANPX_3119</name>
</gene>
<evidence type="ECO:0000256" key="2">
    <source>
        <dbReference type="ARBA" id="ARBA00022679"/>
    </source>
</evidence>
<reference evidence="4" key="1">
    <citation type="submission" date="2019-10" db="EMBL/GenBank/DDBJ databases">
        <title>Lacipirellula parvula gen. nov., sp. nov., representing a lineage of planctomycetes widespread in freshwater anoxic habitats, and description of the family Lacipirellulaceae.</title>
        <authorList>
            <person name="Dedysh S.N."/>
            <person name="Kulichevskaya I.S."/>
            <person name="Beletsky A.V."/>
            <person name="Rakitin A.L."/>
            <person name="Mardanov A.V."/>
            <person name="Ivanova A.A."/>
            <person name="Saltykova V.X."/>
            <person name="Rijpstra W.I.C."/>
            <person name="Sinninghe Damste J.S."/>
            <person name="Ravin N.V."/>
        </authorList>
    </citation>
    <scope>NUCLEOTIDE SEQUENCE [LARGE SCALE GENOMIC DNA]</scope>
    <source>
        <strain evidence="4">PX69</strain>
    </source>
</reference>
<keyword evidence="2 3" id="KW-0808">Transferase</keyword>
<dbReference type="NCBIfam" id="TIGR00696">
    <property type="entry name" value="wecG_tagA_cpsF"/>
    <property type="match status" value="1"/>
</dbReference>
<dbReference type="KEGG" id="lpav:PLANPX_3119"/>
<keyword evidence="1 3" id="KW-0328">Glycosyltransferase</keyword>
<protein>
    <submittedName>
        <fullName evidence="3">N-acetylmannosaminyltransferase</fullName>
        <ecNumber evidence="3">2.4.1.187</ecNumber>
    </submittedName>
</protein>
<evidence type="ECO:0000313" key="4">
    <source>
        <dbReference type="Proteomes" id="UP000326837"/>
    </source>
</evidence>
<dbReference type="GO" id="GO:0047244">
    <property type="term" value="F:N-acetylglucosaminyldiphosphoundecaprenol N-acetyl-beta-D-mannosaminyltransferase activity"/>
    <property type="evidence" value="ECO:0007669"/>
    <property type="project" value="UniProtKB-EC"/>
</dbReference>
<dbReference type="Proteomes" id="UP000326837">
    <property type="component" value="Chromosome"/>
</dbReference>
<sequence>MPIPQINLFGMTIHALDMPESISTILDWCRTPRERRCQYVVTPNVDHTVMYQTNAALRASYADASLILADGAPVIWASRLLGRALPERVAGSDLAPALFKRANADAEQNQPPLRVYLLGAAPGVAERAAENVIARWPHVEIVGTLSPPLGFEKDPAENDKIFATVAAAQPDLLILGLGAPKQELWIHAHAAELQAKVALCVGATIDFLAGEKSRAPRWMRRVGLEWLHRLSSEPGRLAKRYARDAWVFPQLIWQDWRRRAPAPQ</sequence>
<dbReference type="RefSeq" id="WP_152099259.1">
    <property type="nucleotide sequence ID" value="NZ_AP021861.1"/>
</dbReference>
<dbReference type="AlphaFoldDB" id="A0A5K7XBU9"/>